<dbReference type="RefSeq" id="WP_138068735.1">
    <property type="nucleotide sequence ID" value="NZ_LR594035.1"/>
</dbReference>
<evidence type="ECO:0000313" key="5">
    <source>
        <dbReference type="EMBL" id="VTS32235.1"/>
    </source>
</evidence>
<gene>
    <name evidence="5" type="primary">tlyA</name>
    <name evidence="5" type="ORF">NCTC5385_01602</name>
</gene>
<dbReference type="InterPro" id="IPR002942">
    <property type="entry name" value="S4_RNA-bd"/>
</dbReference>
<dbReference type="GO" id="GO:0008168">
    <property type="term" value="F:methyltransferase activity"/>
    <property type="evidence" value="ECO:0007669"/>
    <property type="project" value="UniProtKB-KW"/>
</dbReference>
<dbReference type="InterPro" id="IPR036986">
    <property type="entry name" value="S4_RNA-bd_sf"/>
</dbReference>
<protein>
    <submittedName>
        <fullName evidence="5">Hemolysin-like protein</fullName>
        <ecNumber evidence="5">2.1.1.226</ecNumber>
    </submittedName>
</protein>
<dbReference type="SUPFAM" id="SSF53335">
    <property type="entry name" value="S-adenosyl-L-methionine-dependent methyltransferases"/>
    <property type="match status" value="1"/>
</dbReference>
<dbReference type="Gene3D" id="3.10.290.10">
    <property type="entry name" value="RNA-binding S4 domain"/>
    <property type="match status" value="1"/>
</dbReference>
<keyword evidence="5" id="KW-0489">Methyltransferase</keyword>
<evidence type="ECO:0000313" key="6">
    <source>
        <dbReference type="Proteomes" id="UP000304914"/>
    </source>
</evidence>
<dbReference type="AlphaFoldDB" id="A0A4U9YYA7"/>
<dbReference type="GO" id="GO:0032259">
    <property type="term" value="P:methylation"/>
    <property type="evidence" value="ECO:0007669"/>
    <property type="project" value="UniProtKB-KW"/>
</dbReference>
<evidence type="ECO:0000256" key="1">
    <source>
        <dbReference type="ARBA" id="ARBA00022884"/>
    </source>
</evidence>
<dbReference type="Pfam" id="PF01728">
    <property type="entry name" value="FtsJ"/>
    <property type="match status" value="1"/>
</dbReference>
<comment type="similarity">
    <text evidence="2">Belongs to the TlyA family.</text>
</comment>
<dbReference type="NCBIfam" id="TIGR00478">
    <property type="entry name" value="tly"/>
    <property type="match status" value="1"/>
</dbReference>
<dbReference type="Proteomes" id="UP000304914">
    <property type="component" value="Chromosome"/>
</dbReference>
<dbReference type="CDD" id="cd00165">
    <property type="entry name" value="S4"/>
    <property type="match status" value="1"/>
</dbReference>
<dbReference type="SMART" id="SM00363">
    <property type="entry name" value="S4"/>
    <property type="match status" value="1"/>
</dbReference>
<evidence type="ECO:0000256" key="2">
    <source>
        <dbReference type="ARBA" id="ARBA00029460"/>
    </source>
</evidence>
<dbReference type="Pfam" id="PF01479">
    <property type="entry name" value="S4"/>
    <property type="match status" value="1"/>
</dbReference>
<dbReference type="PANTHER" id="PTHR32319:SF0">
    <property type="entry name" value="BACTERIAL HEMOLYSIN-LIKE PROTEIN"/>
    <property type="match status" value="1"/>
</dbReference>
<name>A0A4U9YYA7_9STRE</name>
<proteinExistence type="inferred from homology"/>
<evidence type="ECO:0000259" key="4">
    <source>
        <dbReference type="SMART" id="SM00363"/>
    </source>
</evidence>
<evidence type="ECO:0000256" key="3">
    <source>
        <dbReference type="PROSITE-ProRule" id="PRU00182"/>
    </source>
</evidence>
<dbReference type="STRING" id="873448.STRPO_1939"/>
<dbReference type="InterPro" id="IPR004538">
    <property type="entry name" value="Hemolysin_A/TlyA"/>
</dbReference>
<dbReference type="PIRSF" id="PIRSF005578">
    <property type="entry name" value="TlyA"/>
    <property type="match status" value="1"/>
</dbReference>
<feature type="domain" description="RNA-binding S4" evidence="4">
    <location>
        <begin position="4"/>
        <end position="71"/>
    </location>
</feature>
<dbReference type="EMBL" id="LR594035">
    <property type="protein sequence ID" value="VTS32235.1"/>
    <property type="molecule type" value="Genomic_DNA"/>
</dbReference>
<keyword evidence="5" id="KW-0808">Transferase</keyword>
<dbReference type="EC" id="2.1.1.226" evidence="5"/>
<dbReference type="InterPro" id="IPR047048">
    <property type="entry name" value="TlyA"/>
</dbReference>
<organism evidence="5 6">
    <name type="scientific">Streptococcus pseudoporcinus</name>
    <dbReference type="NCBI Taxonomy" id="361101"/>
    <lineage>
        <taxon>Bacteria</taxon>
        <taxon>Bacillati</taxon>
        <taxon>Bacillota</taxon>
        <taxon>Bacilli</taxon>
        <taxon>Lactobacillales</taxon>
        <taxon>Streptococcaceae</taxon>
        <taxon>Streptococcus</taxon>
    </lineage>
</organism>
<dbReference type="SUPFAM" id="SSF55174">
    <property type="entry name" value="Alpha-L RNA-binding motif"/>
    <property type="match status" value="1"/>
</dbReference>
<dbReference type="GO" id="GO:0003723">
    <property type="term" value="F:RNA binding"/>
    <property type="evidence" value="ECO:0007669"/>
    <property type="project" value="UniProtKB-KW"/>
</dbReference>
<dbReference type="PROSITE" id="PS50889">
    <property type="entry name" value="S4"/>
    <property type="match status" value="1"/>
</dbReference>
<dbReference type="PANTHER" id="PTHR32319">
    <property type="entry name" value="BACTERIAL HEMOLYSIN-LIKE PROTEIN"/>
    <property type="match status" value="1"/>
</dbReference>
<sequence length="275" mass="30495">MPKERVDVLAYKQGLFDTREQAKRGVMAGLVVAVLNGQRYDKPGEKIDETTELKLKGEKLKYVSRGGLKLEKALKVFAISVVDRITIDIGASTGGFTDVMLQAGAQLVYAVDVGTNQLVWKLRQDPRVRSMEQYNFRYAQLADFQEGQPTFASIDVSFISLSLILPALHDILADSGHVIALIKPQFEVGRDWVGKNGIVKDKNVHQKVIQEVIAFATKFGFIVKGLDYSPIQGGHGNIEFLIHLQKGSQEGAVSETAISSLVDKAHKEFDRHEEK</sequence>
<keyword evidence="1 3" id="KW-0694">RNA-binding</keyword>
<dbReference type="InterPro" id="IPR029063">
    <property type="entry name" value="SAM-dependent_MTases_sf"/>
</dbReference>
<reference evidence="5 6" key="1">
    <citation type="submission" date="2019-05" db="EMBL/GenBank/DDBJ databases">
        <authorList>
            <consortium name="Pathogen Informatics"/>
        </authorList>
    </citation>
    <scope>NUCLEOTIDE SEQUENCE [LARGE SCALE GENOMIC DNA]</scope>
    <source>
        <strain evidence="5 6">NCTC5385</strain>
    </source>
</reference>
<dbReference type="InterPro" id="IPR002877">
    <property type="entry name" value="RNA_MeTrfase_FtsJ_dom"/>
</dbReference>
<accession>A0A4U9YYA7</accession>
<dbReference type="Gene3D" id="3.40.50.150">
    <property type="entry name" value="Vaccinia Virus protein VP39"/>
    <property type="match status" value="1"/>
</dbReference>